<comment type="caution">
    <text evidence="1">The sequence shown here is derived from an EMBL/GenBank/DDBJ whole genome shotgun (WGS) entry which is preliminary data.</text>
</comment>
<dbReference type="Pfam" id="PF04221">
    <property type="entry name" value="RelB"/>
    <property type="match status" value="1"/>
</dbReference>
<organism evidence="1 2">
    <name type="scientific">Pseudothauera lacus</name>
    <dbReference type="NCBI Taxonomy" id="2136175"/>
    <lineage>
        <taxon>Bacteria</taxon>
        <taxon>Pseudomonadati</taxon>
        <taxon>Pseudomonadota</taxon>
        <taxon>Betaproteobacteria</taxon>
        <taxon>Rhodocyclales</taxon>
        <taxon>Zoogloeaceae</taxon>
        <taxon>Pseudothauera</taxon>
    </lineage>
</organism>
<dbReference type="Proteomes" id="UP000241193">
    <property type="component" value="Unassembled WGS sequence"/>
</dbReference>
<dbReference type="GO" id="GO:0006355">
    <property type="term" value="P:regulation of DNA-templated transcription"/>
    <property type="evidence" value="ECO:0007669"/>
    <property type="project" value="InterPro"/>
</dbReference>
<sequence>MWTSNVGRTRIDRHIKVVATDVLAGMGLFVSDAIRMFLTRISADRTPPLDSILLSLSRIPTDNEAHSVIFQ</sequence>
<dbReference type="EMBL" id="PZKC01000007">
    <property type="protein sequence ID" value="PTD96354.1"/>
    <property type="molecule type" value="Genomic_DNA"/>
</dbReference>
<dbReference type="InterPro" id="IPR013321">
    <property type="entry name" value="Arc_rbn_hlx_hlx"/>
</dbReference>
<reference evidence="1 2" key="2">
    <citation type="submission" date="2018-04" db="EMBL/GenBank/DDBJ databases">
        <title>Thauera lacus sp. nov., isolated from an saline lake in Inner Mongolia, China.</title>
        <authorList>
            <person name="Liang Q.-Y."/>
        </authorList>
    </citation>
    <scope>NUCLEOTIDE SEQUENCE [LARGE SCALE GENOMIC DNA]</scope>
    <source>
        <strain evidence="1 2">D20</strain>
    </source>
</reference>
<evidence type="ECO:0000313" key="2">
    <source>
        <dbReference type="Proteomes" id="UP000241193"/>
    </source>
</evidence>
<gene>
    <name evidence="1" type="ORF">C8261_09980</name>
</gene>
<accession>A0A2T4IF04</accession>
<proteinExistence type="predicted"/>
<dbReference type="AlphaFoldDB" id="A0A2T4IF04"/>
<name>A0A2T4IF04_9RHOO</name>
<reference evidence="1 2" key="1">
    <citation type="submission" date="2018-03" db="EMBL/GenBank/DDBJ databases">
        <authorList>
            <person name="Keele B.F."/>
        </authorList>
    </citation>
    <scope>NUCLEOTIDE SEQUENCE [LARGE SCALE GENOMIC DNA]</scope>
    <source>
        <strain evidence="1 2">D20</strain>
    </source>
</reference>
<keyword evidence="2" id="KW-1185">Reference proteome</keyword>
<dbReference type="Gene3D" id="1.10.1220.10">
    <property type="entry name" value="Met repressor-like"/>
    <property type="match status" value="1"/>
</dbReference>
<protein>
    <submittedName>
        <fullName evidence="1">Type II toxin-antitoxin system RelB/DinJ family antitoxin</fullName>
    </submittedName>
</protein>
<dbReference type="InterPro" id="IPR007337">
    <property type="entry name" value="RelB/DinJ"/>
</dbReference>
<dbReference type="OrthoDB" id="1666683at2"/>
<evidence type="ECO:0000313" key="1">
    <source>
        <dbReference type="EMBL" id="PTD96354.1"/>
    </source>
</evidence>